<name>A0A0B2V6Y6_TOXCA</name>
<protein>
    <submittedName>
        <fullName evidence="1">Uncharacterized protein</fullName>
    </submittedName>
</protein>
<sequence>MITVRKSTNNDLICLQLPVCRRQLRSKGFASNVFMRLNIMKESCAIAYDAVHGLIERGHHHPLYQREATVNRKFLNGWFFVHIASTFTVQMCLSHSFPMLTAKRNCAANKTLLSKFISIYI</sequence>
<feature type="non-terminal residue" evidence="1">
    <location>
        <position position="121"/>
    </location>
</feature>
<dbReference type="EMBL" id="JPKZ01001930">
    <property type="protein sequence ID" value="KHN79216.1"/>
    <property type="molecule type" value="Genomic_DNA"/>
</dbReference>
<proteinExistence type="predicted"/>
<reference evidence="1 2" key="1">
    <citation type="submission" date="2014-11" db="EMBL/GenBank/DDBJ databases">
        <title>Genetic blueprint of the zoonotic pathogen Toxocara canis.</title>
        <authorList>
            <person name="Zhu X.-Q."/>
            <person name="Korhonen P.K."/>
            <person name="Cai H."/>
            <person name="Young N.D."/>
            <person name="Nejsum P."/>
            <person name="von Samson-Himmelstjerna G."/>
            <person name="Boag P.R."/>
            <person name="Tan P."/>
            <person name="Li Q."/>
            <person name="Min J."/>
            <person name="Yang Y."/>
            <person name="Wang X."/>
            <person name="Fang X."/>
            <person name="Hall R.S."/>
            <person name="Hofmann A."/>
            <person name="Sternberg P.W."/>
            <person name="Jex A.R."/>
            <person name="Gasser R.B."/>
        </authorList>
    </citation>
    <scope>NUCLEOTIDE SEQUENCE [LARGE SCALE GENOMIC DNA]</scope>
    <source>
        <strain evidence="1">PN_DK_2014</strain>
    </source>
</reference>
<keyword evidence="2" id="KW-1185">Reference proteome</keyword>
<evidence type="ECO:0000313" key="2">
    <source>
        <dbReference type="Proteomes" id="UP000031036"/>
    </source>
</evidence>
<dbReference type="Proteomes" id="UP000031036">
    <property type="component" value="Unassembled WGS sequence"/>
</dbReference>
<accession>A0A0B2V6Y6</accession>
<comment type="caution">
    <text evidence="1">The sequence shown here is derived from an EMBL/GenBank/DDBJ whole genome shotgun (WGS) entry which is preliminary data.</text>
</comment>
<gene>
    <name evidence="1" type="ORF">Tcan_01616</name>
</gene>
<organism evidence="1 2">
    <name type="scientific">Toxocara canis</name>
    <name type="common">Canine roundworm</name>
    <dbReference type="NCBI Taxonomy" id="6265"/>
    <lineage>
        <taxon>Eukaryota</taxon>
        <taxon>Metazoa</taxon>
        <taxon>Ecdysozoa</taxon>
        <taxon>Nematoda</taxon>
        <taxon>Chromadorea</taxon>
        <taxon>Rhabditida</taxon>
        <taxon>Spirurina</taxon>
        <taxon>Ascaridomorpha</taxon>
        <taxon>Ascaridoidea</taxon>
        <taxon>Toxocaridae</taxon>
        <taxon>Toxocara</taxon>
    </lineage>
</organism>
<dbReference type="AlphaFoldDB" id="A0A0B2V6Y6"/>
<evidence type="ECO:0000313" key="1">
    <source>
        <dbReference type="EMBL" id="KHN79216.1"/>
    </source>
</evidence>